<accession>A0A5C7BGB3</accession>
<comment type="caution">
    <text evidence="1">The sequence shown here is derived from an EMBL/GenBank/DDBJ whole genome shotgun (WGS) entry which is preliminary data.</text>
</comment>
<evidence type="ECO:0000313" key="1">
    <source>
        <dbReference type="EMBL" id="TXE20406.1"/>
    </source>
</evidence>
<dbReference type="EMBL" id="VOSB01000001">
    <property type="protein sequence ID" value="TXE20406.1"/>
    <property type="molecule type" value="Genomic_DNA"/>
</dbReference>
<evidence type="ECO:0000313" key="2">
    <source>
        <dbReference type="Proteomes" id="UP000321938"/>
    </source>
</evidence>
<name>A0A5C7BGB3_9FLAO</name>
<dbReference type="AlphaFoldDB" id="A0A5C7BGB3"/>
<dbReference type="Proteomes" id="UP000321938">
    <property type="component" value="Unassembled WGS sequence"/>
</dbReference>
<organism evidence="1 2">
    <name type="scientific">Psychroserpens burtonensis</name>
    <dbReference type="NCBI Taxonomy" id="49278"/>
    <lineage>
        <taxon>Bacteria</taxon>
        <taxon>Pseudomonadati</taxon>
        <taxon>Bacteroidota</taxon>
        <taxon>Flavobacteriia</taxon>
        <taxon>Flavobacteriales</taxon>
        <taxon>Flavobacteriaceae</taxon>
        <taxon>Psychroserpens</taxon>
    </lineage>
</organism>
<proteinExistence type="predicted"/>
<keyword evidence="2" id="KW-1185">Reference proteome</keyword>
<sequence length="139" mass="15054">MKNLLKNAIASAIVMSMLFNCSIESIENEQEELLFQTPNAQNDCADEDPQARVTNGGTIAITFQISTLDGTVLHLVENIAPGNSSGFLTFAPDDIVFNISKNTTGIQDDKVVFTMNQCMSFDMVLGVDNYLVAGSPDNL</sequence>
<protein>
    <submittedName>
        <fullName evidence="1">Uncharacterized protein</fullName>
    </submittedName>
</protein>
<reference evidence="1 2" key="1">
    <citation type="submission" date="2019-08" db="EMBL/GenBank/DDBJ databases">
        <title>Genome of Psychroserpens burtonensis ACAM 167.</title>
        <authorList>
            <person name="Bowman J.P."/>
        </authorList>
    </citation>
    <scope>NUCLEOTIDE SEQUENCE [LARGE SCALE GENOMIC DNA]</scope>
    <source>
        <strain evidence="1 2">ACAM 167</strain>
    </source>
</reference>
<gene>
    <name evidence="1" type="ORF">ES692_01055</name>
</gene>
<dbReference type="OrthoDB" id="1447815at2"/>
<dbReference type="RefSeq" id="WP_028870812.1">
    <property type="nucleotide sequence ID" value="NZ_VOSB01000001.1"/>
</dbReference>